<evidence type="ECO:0000256" key="3">
    <source>
        <dbReference type="ARBA" id="ARBA00022448"/>
    </source>
</evidence>
<comment type="function">
    <text evidence="1">Needed for flagellar regrowth and assembly.</text>
</comment>
<sequence length="247" mass="26186">MSTSPDPGYREIPGGFAAAPLKVISDERVESARQEARALGYSAGYAAGARAAAAEVEELKARLQQESQDQAHRNAQAINRHSQALAAAVVAADERVLPLLDDSRGLLYSLALDLASSVVGVDLGLPSAEVSGLSVGAHAALVRAMNVPNDVVITAIRMSPEDSELVRAHWDAVVNAFGGRCDCVEIISDASLARGDAISEFEDGFLDARLRTAFDRAREALSEELHAMELEREATPVSQRRSDVGAP</sequence>
<dbReference type="Proteomes" id="UP001597391">
    <property type="component" value="Unassembled WGS sequence"/>
</dbReference>
<evidence type="ECO:0000313" key="9">
    <source>
        <dbReference type="EMBL" id="MFD2841662.1"/>
    </source>
</evidence>
<keyword evidence="4" id="KW-1005">Bacterial flagellum biogenesis</keyword>
<keyword evidence="10" id="KW-1185">Reference proteome</keyword>
<dbReference type="InterPro" id="IPR051472">
    <property type="entry name" value="T3SS_Stator/FliH"/>
</dbReference>
<evidence type="ECO:0000256" key="2">
    <source>
        <dbReference type="ARBA" id="ARBA00006602"/>
    </source>
</evidence>
<evidence type="ECO:0000256" key="6">
    <source>
        <dbReference type="ARBA" id="ARBA00023225"/>
    </source>
</evidence>
<dbReference type="PANTHER" id="PTHR34982">
    <property type="entry name" value="YOP PROTEINS TRANSLOCATION PROTEIN L"/>
    <property type="match status" value="1"/>
</dbReference>
<evidence type="ECO:0000256" key="4">
    <source>
        <dbReference type="ARBA" id="ARBA00022795"/>
    </source>
</evidence>
<accession>A0ABW5XJC3</accession>
<reference evidence="10" key="1">
    <citation type="journal article" date="2019" name="Int. J. Syst. Evol. Microbiol.">
        <title>The Global Catalogue of Microorganisms (GCM) 10K type strain sequencing project: providing services to taxonomists for standard genome sequencing and annotation.</title>
        <authorList>
            <consortium name="The Broad Institute Genomics Platform"/>
            <consortium name="The Broad Institute Genome Sequencing Center for Infectious Disease"/>
            <person name="Wu L."/>
            <person name="Ma J."/>
        </authorList>
    </citation>
    <scope>NUCLEOTIDE SEQUENCE [LARGE SCALE GENOMIC DNA]</scope>
    <source>
        <strain evidence="10">KCTC 33576</strain>
    </source>
</reference>
<dbReference type="Pfam" id="PF02108">
    <property type="entry name" value="FliH"/>
    <property type="match status" value="1"/>
</dbReference>
<feature type="coiled-coil region" evidence="7">
    <location>
        <begin position="46"/>
        <end position="73"/>
    </location>
</feature>
<comment type="similarity">
    <text evidence="2">Belongs to the FliH family.</text>
</comment>
<dbReference type="RefSeq" id="WP_377467907.1">
    <property type="nucleotide sequence ID" value="NZ_JBHUOP010000008.1"/>
</dbReference>
<organism evidence="9 10">
    <name type="scientific">Populibacterium corticicola</name>
    <dbReference type="NCBI Taxonomy" id="1812826"/>
    <lineage>
        <taxon>Bacteria</taxon>
        <taxon>Bacillati</taxon>
        <taxon>Actinomycetota</taxon>
        <taxon>Actinomycetes</taxon>
        <taxon>Micrococcales</taxon>
        <taxon>Jonesiaceae</taxon>
        <taxon>Populibacterium</taxon>
    </lineage>
</organism>
<dbReference type="EMBL" id="JBHUOP010000008">
    <property type="protein sequence ID" value="MFD2841662.1"/>
    <property type="molecule type" value="Genomic_DNA"/>
</dbReference>
<feature type="domain" description="Flagellar assembly protein FliH/Type III secretion system HrpE" evidence="8">
    <location>
        <begin position="85"/>
        <end position="216"/>
    </location>
</feature>
<keyword evidence="6" id="KW-1006">Bacterial flagellum protein export</keyword>
<keyword evidence="7" id="KW-0175">Coiled coil</keyword>
<evidence type="ECO:0000313" key="10">
    <source>
        <dbReference type="Proteomes" id="UP001597391"/>
    </source>
</evidence>
<proteinExistence type="inferred from homology"/>
<evidence type="ECO:0000259" key="8">
    <source>
        <dbReference type="Pfam" id="PF02108"/>
    </source>
</evidence>
<name>A0ABW5XJC3_9MICO</name>
<dbReference type="PANTHER" id="PTHR34982:SF1">
    <property type="entry name" value="FLAGELLAR ASSEMBLY PROTEIN FLIH"/>
    <property type="match status" value="1"/>
</dbReference>
<comment type="caution">
    <text evidence="9">The sequence shown here is derived from an EMBL/GenBank/DDBJ whole genome shotgun (WGS) entry which is preliminary data.</text>
</comment>
<evidence type="ECO:0000256" key="7">
    <source>
        <dbReference type="SAM" id="Coils"/>
    </source>
</evidence>
<keyword evidence="3" id="KW-0813">Transport</keyword>
<dbReference type="InterPro" id="IPR018035">
    <property type="entry name" value="Flagellar_FliH/T3SS_HrpE"/>
</dbReference>
<protein>
    <recommendedName>
        <fullName evidence="8">Flagellar assembly protein FliH/Type III secretion system HrpE domain-containing protein</fullName>
    </recommendedName>
</protein>
<evidence type="ECO:0000256" key="5">
    <source>
        <dbReference type="ARBA" id="ARBA00022927"/>
    </source>
</evidence>
<gene>
    <name evidence="9" type="ORF">ACFSYH_13935</name>
</gene>
<keyword evidence="5" id="KW-0653">Protein transport</keyword>
<evidence type="ECO:0000256" key="1">
    <source>
        <dbReference type="ARBA" id="ARBA00003041"/>
    </source>
</evidence>